<dbReference type="SUPFAM" id="SSF51445">
    <property type="entry name" value="(Trans)glycosidases"/>
    <property type="match status" value="1"/>
</dbReference>
<reference evidence="1 2" key="1">
    <citation type="submission" date="2024-06" db="EMBL/GenBank/DDBJ databases">
        <title>Thioclava kandeliae sp. nov. from a rhizosphere soil sample of Kandelia candel in a mangrove.</title>
        <authorList>
            <person name="Mu T."/>
        </authorList>
    </citation>
    <scope>NUCLEOTIDE SEQUENCE [LARGE SCALE GENOMIC DNA]</scope>
    <source>
        <strain evidence="1 2">CPCC 100088</strain>
    </source>
</reference>
<evidence type="ECO:0000313" key="1">
    <source>
        <dbReference type="EMBL" id="MER5173956.1"/>
    </source>
</evidence>
<dbReference type="Gene3D" id="3.20.20.80">
    <property type="entry name" value="Glycosidases"/>
    <property type="match status" value="1"/>
</dbReference>
<dbReference type="EMBL" id="JAYWLC010000039">
    <property type="protein sequence ID" value="MER5173956.1"/>
    <property type="molecule type" value="Genomic_DNA"/>
</dbReference>
<accession>A0ABV1SMZ2</accession>
<dbReference type="RefSeq" id="WP_350939247.1">
    <property type="nucleotide sequence ID" value="NZ_JAYWLC010000039.1"/>
</dbReference>
<sequence>MKLSIDGGIYAISDDMFGGNILANRDSLVGDSNFSELVEDLGVTSLRYPGGSLTEYYFDITDPDQTEIADLTGNFNNDTSVKDFISLSDFMSFSSDNDISVTIVIPTRTYLSDNTDENGDRYAEIDEDALRTYVQELITGQYGDAEINAFEIGNEYWGSGEMSSVEYGRVSSEIAAIIDDELYQASLSDETAADIKILVQSGHNWGVAKLSDEYEGVESSDVLTSLNESYGLDLDDDALYSDGSVNWTYVANILIISEYNESELAAVDGITPHLYTSDSEFEDEVSYVTDQIYKTWGEVKDGVDIYVTEWNQNTSGYDLSSAEDYGLWQGQEILETFEEMVASGVDGADIWPLQQNTANALSTGFSYEDLTPAGQVFSLMAESLPGKSLIETSDDNASSDTYLYYGQGEVVMFISSKEDQTISLDLSDIVSDLGDITAIKVGVSDPEETGSSNAETTLTELVGDDLAEGTNISTSLAAGEILQVSIVDFIPTEQFQIVMDDVDVLSEVSDHVDIDDDLLVNDESEVDEADAESDDGMLGIPTVDVVDEVEDEDEDEDDGGGDDSMGFIGLALLVPLALLGLA</sequence>
<dbReference type="Proteomes" id="UP001438953">
    <property type="component" value="Unassembled WGS sequence"/>
</dbReference>
<keyword evidence="2" id="KW-1185">Reference proteome</keyword>
<evidence type="ECO:0008006" key="3">
    <source>
        <dbReference type="Google" id="ProtNLM"/>
    </source>
</evidence>
<comment type="caution">
    <text evidence="1">The sequence shown here is derived from an EMBL/GenBank/DDBJ whole genome shotgun (WGS) entry which is preliminary data.</text>
</comment>
<evidence type="ECO:0000313" key="2">
    <source>
        <dbReference type="Proteomes" id="UP001438953"/>
    </source>
</evidence>
<organism evidence="1 2">
    <name type="scientific">Thioclava kandeliae</name>
    <dbReference type="NCBI Taxonomy" id="3070818"/>
    <lineage>
        <taxon>Bacteria</taxon>
        <taxon>Pseudomonadati</taxon>
        <taxon>Pseudomonadota</taxon>
        <taxon>Alphaproteobacteria</taxon>
        <taxon>Rhodobacterales</taxon>
        <taxon>Paracoccaceae</taxon>
        <taxon>Thioclava</taxon>
    </lineage>
</organism>
<proteinExistence type="predicted"/>
<protein>
    <recommendedName>
        <fullName evidence="3">Type I secretion protein</fullName>
    </recommendedName>
</protein>
<dbReference type="InterPro" id="IPR017853">
    <property type="entry name" value="GH"/>
</dbReference>
<gene>
    <name evidence="1" type="ORF">VSX56_19565</name>
</gene>
<name>A0ABV1SMZ2_9RHOB</name>